<dbReference type="PROSITE" id="PS50800">
    <property type="entry name" value="SAP"/>
    <property type="match status" value="1"/>
</dbReference>
<dbReference type="Pfam" id="PF08797">
    <property type="entry name" value="HIRAN"/>
    <property type="match status" value="1"/>
</dbReference>
<dbReference type="AlphaFoldDB" id="A0AAD3H635"/>
<dbReference type="Gene3D" id="3.30.40.10">
    <property type="entry name" value="Zinc/RING finger domain, C3HC4 (zinc finger)"/>
    <property type="match status" value="1"/>
</dbReference>
<evidence type="ECO:0000256" key="9">
    <source>
        <dbReference type="ARBA" id="ARBA00023242"/>
    </source>
</evidence>
<evidence type="ECO:0000313" key="16">
    <source>
        <dbReference type="Proteomes" id="UP001054902"/>
    </source>
</evidence>
<dbReference type="GO" id="GO:0003676">
    <property type="term" value="F:nucleic acid binding"/>
    <property type="evidence" value="ECO:0007669"/>
    <property type="project" value="InterPro"/>
</dbReference>
<feature type="domain" description="SAP" evidence="12">
    <location>
        <begin position="320"/>
        <end position="354"/>
    </location>
</feature>
<dbReference type="SUPFAM" id="SSF57850">
    <property type="entry name" value="RING/U-box"/>
    <property type="match status" value="1"/>
</dbReference>
<keyword evidence="9" id="KW-0539">Nucleus</keyword>
<dbReference type="Pfam" id="PF02037">
    <property type="entry name" value="SAP"/>
    <property type="match status" value="1"/>
</dbReference>
<evidence type="ECO:0000256" key="8">
    <source>
        <dbReference type="ARBA" id="ARBA00022840"/>
    </source>
</evidence>
<sequence length="942" mass="104929">MSEESRIAQEELLEEDAVEDSNILIGSGEYLIVGIRYYNGVAHPGEYVELVREPNNPYDRNAIRVDNMAGDKVGHIKATMASTLAPILDNTSSGRLQVRVDGTIPRAGNSYTLPIFLEFFCTAPNITQEQVKAIAVAFKKLMKRDNRFRIAREFGGDGVTASEMANVSGPSVSRKKMNWQQQEEALNNMFDKQLEDQYKDLPDVSMPSCLKGITLYDYQINGVKWLLKKEIDPSPAPFYKQITEKGKKVWFCEITNSSQVAQPAETRGSILCDQMGLGKSIQTICLILLAPPPGVEYKVKKIAAAGEEKEIIPMPEDAIIRSAKTQELKVILKSASLKVSGKKQDLVDRIIKAKVDGNLSGEHFPEAMRPRVGDTSRCTLIVCPVSVISNWTDQIESYVEDGVLSVRLFHGSNRNDLLPEIKSGCVDVLLVSYQTLAADYSNVFGKDSKGTEEPQKKKVKRDSIFDIDFHRIVLDEAHTIRNGKTKFFKAVKEINANRKLAITGTPFVNKSDDVHSLLSFLGVQPLDNKSIFTRAISTPIKNGDDLGLTRLRACMGFVSLRRSKQNVNIKMVEKDVQLCSVEFDRDAHKEVYDALFGTLKVAMEAILSEGDGTEALKHYSSIFEKLLRLRQACCSGTMISEERRKIALNVWEEVKSSGSGKKLSAEEGLTLLKKLQGVFTEDPEELPECGICLTEMEATDGTILKSCLHVFCKLCIRQVLSKSNRKCPYCRADFQEGDIVDMSTAESAANLPSSTKETDVTMFGTPPKIQALLQSIKSMKSDEKGVIFSQFTSYLDLIGDALTEVGHAFVRIDGSVPAQKRIAIIQAFNSDNEGSPRFILCSLLASGTGINLTRGNWAFMMDCWWNEAIETQAMDRIHRLNQTRKVTIQRFVMKDSIEERIVALQEAKSMQAKGVLQKLKGDEKRKALLSDLRGLLDIDQDK</sequence>
<dbReference type="PROSITE" id="PS50089">
    <property type="entry name" value="ZF_RING_2"/>
    <property type="match status" value="1"/>
</dbReference>
<dbReference type="Gene3D" id="3.40.50.10810">
    <property type="entry name" value="Tandem AAA-ATPase domain"/>
    <property type="match status" value="2"/>
</dbReference>
<organism evidence="15 16">
    <name type="scientific">Chaetoceros tenuissimus</name>
    <dbReference type="NCBI Taxonomy" id="426638"/>
    <lineage>
        <taxon>Eukaryota</taxon>
        <taxon>Sar</taxon>
        <taxon>Stramenopiles</taxon>
        <taxon>Ochrophyta</taxon>
        <taxon>Bacillariophyta</taxon>
        <taxon>Coscinodiscophyceae</taxon>
        <taxon>Chaetocerotophycidae</taxon>
        <taxon>Chaetocerotales</taxon>
        <taxon>Chaetocerotaceae</taxon>
        <taxon>Chaetoceros</taxon>
    </lineage>
</organism>
<dbReference type="InterPro" id="IPR001650">
    <property type="entry name" value="Helicase_C-like"/>
</dbReference>
<evidence type="ECO:0000259" key="11">
    <source>
        <dbReference type="PROSITE" id="PS50089"/>
    </source>
</evidence>
<dbReference type="GO" id="GO:0008270">
    <property type="term" value="F:zinc ion binding"/>
    <property type="evidence" value="ECO:0007669"/>
    <property type="project" value="UniProtKB-KW"/>
</dbReference>
<keyword evidence="4 10" id="KW-0863">Zinc-finger</keyword>
<dbReference type="Gene3D" id="1.10.720.30">
    <property type="entry name" value="SAP domain"/>
    <property type="match status" value="1"/>
</dbReference>
<evidence type="ECO:0000313" key="15">
    <source>
        <dbReference type="EMBL" id="GFH51304.1"/>
    </source>
</evidence>
<dbReference type="GO" id="GO:0016818">
    <property type="term" value="F:hydrolase activity, acting on acid anhydrides, in phosphorus-containing anhydrides"/>
    <property type="evidence" value="ECO:0007669"/>
    <property type="project" value="InterPro"/>
</dbReference>
<keyword evidence="7" id="KW-0862">Zinc</keyword>
<dbReference type="PROSITE" id="PS51192">
    <property type="entry name" value="HELICASE_ATP_BIND_1"/>
    <property type="match status" value="1"/>
</dbReference>
<keyword evidence="3" id="KW-0547">Nucleotide-binding</keyword>
<dbReference type="Proteomes" id="UP001054902">
    <property type="component" value="Unassembled WGS sequence"/>
</dbReference>
<dbReference type="InterPro" id="IPR000330">
    <property type="entry name" value="SNF2_N"/>
</dbReference>
<evidence type="ECO:0000259" key="12">
    <source>
        <dbReference type="PROSITE" id="PS50800"/>
    </source>
</evidence>
<evidence type="ECO:0000256" key="3">
    <source>
        <dbReference type="ARBA" id="ARBA00022741"/>
    </source>
</evidence>
<evidence type="ECO:0000256" key="6">
    <source>
        <dbReference type="ARBA" id="ARBA00022806"/>
    </source>
</evidence>
<dbReference type="SMART" id="SM00513">
    <property type="entry name" value="SAP"/>
    <property type="match status" value="1"/>
</dbReference>
<evidence type="ECO:0000256" key="10">
    <source>
        <dbReference type="PROSITE-ProRule" id="PRU00175"/>
    </source>
</evidence>
<feature type="domain" description="RING-type" evidence="11">
    <location>
        <begin position="689"/>
        <end position="731"/>
    </location>
</feature>
<dbReference type="SMART" id="SM00487">
    <property type="entry name" value="DEXDc"/>
    <property type="match status" value="1"/>
</dbReference>
<evidence type="ECO:0000259" key="13">
    <source>
        <dbReference type="PROSITE" id="PS51192"/>
    </source>
</evidence>
<evidence type="ECO:0000256" key="2">
    <source>
        <dbReference type="ARBA" id="ARBA00022723"/>
    </source>
</evidence>
<dbReference type="InterPro" id="IPR003034">
    <property type="entry name" value="SAP_dom"/>
</dbReference>
<dbReference type="GO" id="GO:0004386">
    <property type="term" value="F:helicase activity"/>
    <property type="evidence" value="ECO:0007669"/>
    <property type="project" value="UniProtKB-KW"/>
</dbReference>
<dbReference type="GO" id="GO:0005524">
    <property type="term" value="F:ATP binding"/>
    <property type="evidence" value="ECO:0007669"/>
    <property type="project" value="UniProtKB-KW"/>
</dbReference>
<dbReference type="InterPro" id="IPR001841">
    <property type="entry name" value="Znf_RING"/>
</dbReference>
<dbReference type="Gene3D" id="3.30.70.2330">
    <property type="match status" value="1"/>
</dbReference>
<dbReference type="InterPro" id="IPR038718">
    <property type="entry name" value="SNF2-like_sf"/>
</dbReference>
<dbReference type="Gene3D" id="3.40.50.300">
    <property type="entry name" value="P-loop containing nucleotide triphosphate hydrolases"/>
    <property type="match status" value="1"/>
</dbReference>
<keyword evidence="8" id="KW-0067">ATP-binding</keyword>
<dbReference type="SMART" id="SM00184">
    <property type="entry name" value="RING"/>
    <property type="match status" value="1"/>
</dbReference>
<dbReference type="InterPro" id="IPR013083">
    <property type="entry name" value="Znf_RING/FYVE/PHD"/>
</dbReference>
<feature type="domain" description="Helicase C-terminal" evidence="14">
    <location>
        <begin position="771"/>
        <end position="923"/>
    </location>
</feature>
<dbReference type="CDD" id="cd18008">
    <property type="entry name" value="DEXDc_SHPRH-like"/>
    <property type="match status" value="1"/>
</dbReference>
<dbReference type="InterPro" id="IPR027417">
    <property type="entry name" value="P-loop_NTPase"/>
</dbReference>
<dbReference type="SMART" id="SM00490">
    <property type="entry name" value="HELICc"/>
    <property type="match status" value="1"/>
</dbReference>
<reference evidence="15 16" key="1">
    <citation type="journal article" date="2021" name="Sci. Rep.">
        <title>The genome of the diatom Chaetoceros tenuissimus carries an ancient integrated fragment of an extant virus.</title>
        <authorList>
            <person name="Hongo Y."/>
            <person name="Kimura K."/>
            <person name="Takaki Y."/>
            <person name="Yoshida Y."/>
            <person name="Baba S."/>
            <person name="Kobayashi G."/>
            <person name="Nagasaki K."/>
            <person name="Hano T."/>
            <person name="Tomaru Y."/>
        </authorList>
    </citation>
    <scope>NUCLEOTIDE SEQUENCE [LARGE SCALE GENOMIC DNA]</scope>
    <source>
        <strain evidence="15 16">NIES-3715</strain>
    </source>
</reference>
<keyword evidence="6" id="KW-0347">Helicase</keyword>
<evidence type="ECO:0000256" key="5">
    <source>
        <dbReference type="ARBA" id="ARBA00022801"/>
    </source>
</evidence>
<dbReference type="InterPro" id="IPR017907">
    <property type="entry name" value="Znf_RING_CS"/>
</dbReference>
<dbReference type="InterPro" id="IPR049730">
    <property type="entry name" value="SNF2/RAD54-like_C"/>
</dbReference>
<dbReference type="Pfam" id="PF13639">
    <property type="entry name" value="zf-RING_2"/>
    <property type="match status" value="1"/>
</dbReference>
<name>A0AAD3H635_9STRA</name>
<dbReference type="SMART" id="SM00910">
    <property type="entry name" value="HIRAN"/>
    <property type="match status" value="1"/>
</dbReference>
<dbReference type="Pfam" id="PF00271">
    <property type="entry name" value="Helicase_C"/>
    <property type="match status" value="1"/>
</dbReference>
<gene>
    <name evidence="15" type="ORF">CTEN210_07780</name>
</gene>
<comment type="subcellular location">
    <subcellularLocation>
        <location evidence="1">Nucleus</location>
    </subcellularLocation>
</comment>
<dbReference type="PANTHER" id="PTHR45626:SF17">
    <property type="entry name" value="HELICASE-LIKE TRANSCRIPTION FACTOR"/>
    <property type="match status" value="1"/>
</dbReference>
<dbReference type="PANTHER" id="PTHR45626">
    <property type="entry name" value="TRANSCRIPTION TERMINATION FACTOR 2-RELATED"/>
    <property type="match status" value="1"/>
</dbReference>
<dbReference type="InterPro" id="IPR014001">
    <property type="entry name" value="Helicase_ATP-bd"/>
</dbReference>
<feature type="domain" description="Helicase ATP-binding" evidence="13">
    <location>
        <begin position="260"/>
        <end position="524"/>
    </location>
</feature>
<proteinExistence type="predicted"/>
<dbReference type="GO" id="GO:0006281">
    <property type="term" value="P:DNA repair"/>
    <property type="evidence" value="ECO:0007669"/>
    <property type="project" value="TreeGrafter"/>
</dbReference>
<dbReference type="InterPro" id="IPR036361">
    <property type="entry name" value="SAP_dom_sf"/>
</dbReference>
<dbReference type="GO" id="GO:0005634">
    <property type="term" value="C:nucleus"/>
    <property type="evidence" value="ECO:0007669"/>
    <property type="project" value="UniProtKB-SubCell"/>
</dbReference>
<evidence type="ECO:0000256" key="7">
    <source>
        <dbReference type="ARBA" id="ARBA00022833"/>
    </source>
</evidence>
<keyword evidence="16" id="KW-1185">Reference proteome</keyword>
<dbReference type="SUPFAM" id="SSF68906">
    <property type="entry name" value="SAP domain"/>
    <property type="match status" value="1"/>
</dbReference>
<keyword evidence="5" id="KW-0378">Hydrolase</keyword>
<dbReference type="Pfam" id="PF00176">
    <property type="entry name" value="SNF2-rel_dom"/>
    <property type="match status" value="1"/>
</dbReference>
<dbReference type="PROSITE" id="PS51194">
    <property type="entry name" value="HELICASE_CTER"/>
    <property type="match status" value="1"/>
</dbReference>
<comment type="caution">
    <text evidence="15">The sequence shown here is derived from an EMBL/GenBank/DDBJ whole genome shotgun (WGS) entry which is preliminary data.</text>
</comment>
<dbReference type="GO" id="GO:0008094">
    <property type="term" value="F:ATP-dependent activity, acting on DNA"/>
    <property type="evidence" value="ECO:0007669"/>
    <property type="project" value="TreeGrafter"/>
</dbReference>
<dbReference type="PROSITE" id="PS00518">
    <property type="entry name" value="ZF_RING_1"/>
    <property type="match status" value="1"/>
</dbReference>
<dbReference type="SUPFAM" id="SSF52540">
    <property type="entry name" value="P-loop containing nucleoside triphosphate hydrolases"/>
    <property type="match status" value="2"/>
</dbReference>
<evidence type="ECO:0000259" key="14">
    <source>
        <dbReference type="PROSITE" id="PS51194"/>
    </source>
</evidence>
<keyword evidence="2" id="KW-0479">Metal-binding</keyword>
<protein>
    <submittedName>
        <fullName evidence="15">Uncharacterized protein</fullName>
    </submittedName>
</protein>
<dbReference type="EMBL" id="BLLK01000045">
    <property type="protein sequence ID" value="GFH51304.1"/>
    <property type="molecule type" value="Genomic_DNA"/>
</dbReference>
<dbReference type="InterPro" id="IPR014905">
    <property type="entry name" value="HIRAN"/>
</dbReference>
<dbReference type="InterPro" id="IPR050628">
    <property type="entry name" value="SNF2_RAD54_helicase_TF"/>
</dbReference>
<evidence type="ECO:0000256" key="1">
    <source>
        <dbReference type="ARBA" id="ARBA00004123"/>
    </source>
</evidence>
<dbReference type="CDD" id="cd18793">
    <property type="entry name" value="SF2_C_SNF"/>
    <property type="match status" value="1"/>
</dbReference>
<evidence type="ECO:0000256" key="4">
    <source>
        <dbReference type="ARBA" id="ARBA00022771"/>
    </source>
</evidence>
<accession>A0AAD3H635</accession>